<feature type="coiled-coil region" evidence="1">
    <location>
        <begin position="142"/>
        <end position="169"/>
    </location>
</feature>
<reference evidence="2 3" key="1">
    <citation type="submission" date="2018-04" db="EMBL/GenBank/DDBJ databases">
        <title>Active sludge and wastewater microbial communities from Klosterneuburg, Austria.</title>
        <authorList>
            <person name="Wagner M."/>
        </authorList>
    </citation>
    <scope>NUCLEOTIDE SEQUENCE [LARGE SCALE GENOMIC DNA]</scope>
    <source>
        <strain evidence="2 3">Nm 57</strain>
    </source>
</reference>
<keyword evidence="1" id="KW-0175">Coiled coil</keyword>
<name>A0ABX5MAB0_9PROT</name>
<evidence type="ECO:0008006" key="4">
    <source>
        <dbReference type="Google" id="ProtNLM"/>
    </source>
</evidence>
<proteinExistence type="predicted"/>
<dbReference type="Proteomes" id="UP000247780">
    <property type="component" value="Unassembled WGS sequence"/>
</dbReference>
<keyword evidence="3" id="KW-1185">Reference proteome</keyword>
<sequence length="179" mass="20536">MKTICKLLAGLILITTLPGCMRTLVQPVHQPSEHMETRIIQEPDDLGELMRYYSALQDKSKSELIEEYQYANSHYRDSIDAHQRLKLLILLLLPDTGFQSTRAALDLMENPPEQIESTPATTAFQNLLILLLKQQRAANFKIRSLSVKLRTTEAEVKTLQDKINAIKNIEKHFMRKSAF</sequence>
<evidence type="ECO:0000313" key="2">
    <source>
        <dbReference type="EMBL" id="PXV84249.1"/>
    </source>
</evidence>
<dbReference type="EMBL" id="QICQ01000001">
    <property type="protein sequence ID" value="PXV84249.1"/>
    <property type="molecule type" value="Genomic_DNA"/>
</dbReference>
<comment type="caution">
    <text evidence="2">The sequence shown here is derived from an EMBL/GenBank/DDBJ whole genome shotgun (WGS) entry which is preliminary data.</text>
</comment>
<evidence type="ECO:0000313" key="3">
    <source>
        <dbReference type="Proteomes" id="UP000247780"/>
    </source>
</evidence>
<protein>
    <recommendedName>
        <fullName evidence="4">Dihydrolipoamide acyltransferase</fullName>
    </recommendedName>
</protein>
<gene>
    <name evidence="2" type="ORF">C8R14_101136</name>
</gene>
<organism evidence="2 3">
    <name type="scientific">Nitrosomonas eutropha</name>
    <dbReference type="NCBI Taxonomy" id="916"/>
    <lineage>
        <taxon>Bacteria</taxon>
        <taxon>Pseudomonadati</taxon>
        <taxon>Pseudomonadota</taxon>
        <taxon>Betaproteobacteria</taxon>
        <taxon>Nitrosomonadales</taxon>
        <taxon>Nitrosomonadaceae</taxon>
        <taxon>Nitrosomonas</taxon>
    </lineage>
</organism>
<accession>A0ABX5MAB0</accession>
<evidence type="ECO:0000256" key="1">
    <source>
        <dbReference type="SAM" id="Coils"/>
    </source>
</evidence>